<protein>
    <recommendedName>
        <fullName evidence="1">HTH lysR-type domain-containing protein</fullName>
    </recommendedName>
</protein>
<dbReference type="InterPro" id="IPR036390">
    <property type="entry name" value="WH_DNA-bd_sf"/>
</dbReference>
<reference evidence="2" key="1">
    <citation type="submission" date="2022-01" db="EMBL/GenBank/DDBJ databases">
        <title>Jiella avicenniae sp. nov., a novel endophytic bacterium isolated from bark of Avicennia marina.</title>
        <authorList>
            <person name="Tuo L."/>
        </authorList>
    </citation>
    <scope>NUCLEOTIDE SEQUENCE</scope>
    <source>
        <strain evidence="2">CBK1P-4</strain>
    </source>
</reference>
<comment type="caution">
    <text evidence="2">The sequence shown here is derived from an EMBL/GenBank/DDBJ whole genome shotgun (WGS) entry which is preliminary data.</text>
</comment>
<dbReference type="SUPFAM" id="SSF46785">
    <property type="entry name" value="Winged helix' DNA-binding domain"/>
    <property type="match status" value="1"/>
</dbReference>
<accession>A0A9X1NZI9</accession>
<evidence type="ECO:0000313" key="3">
    <source>
        <dbReference type="Proteomes" id="UP001139035"/>
    </source>
</evidence>
<dbReference type="PANTHER" id="PTHR30427">
    <property type="entry name" value="TRANSCRIPTIONAL ACTIVATOR PROTEIN LYSR"/>
    <property type="match status" value="1"/>
</dbReference>
<keyword evidence="3" id="KW-1185">Reference proteome</keyword>
<dbReference type="GO" id="GO:0043565">
    <property type="term" value="F:sequence-specific DNA binding"/>
    <property type="evidence" value="ECO:0007669"/>
    <property type="project" value="TreeGrafter"/>
</dbReference>
<dbReference type="EMBL" id="JAJUWU010000004">
    <property type="protein sequence ID" value="MCE7027575.1"/>
    <property type="molecule type" value="Genomic_DNA"/>
</dbReference>
<dbReference type="GO" id="GO:0003700">
    <property type="term" value="F:DNA-binding transcription factor activity"/>
    <property type="evidence" value="ECO:0007669"/>
    <property type="project" value="InterPro"/>
</dbReference>
<feature type="domain" description="HTH lysR-type" evidence="1">
    <location>
        <begin position="6"/>
        <end position="63"/>
    </location>
</feature>
<dbReference type="Gene3D" id="1.10.10.10">
    <property type="entry name" value="Winged helix-like DNA-binding domain superfamily/Winged helix DNA-binding domain"/>
    <property type="match status" value="1"/>
</dbReference>
<dbReference type="Proteomes" id="UP001139035">
    <property type="component" value="Unassembled WGS sequence"/>
</dbReference>
<dbReference type="InterPro" id="IPR036388">
    <property type="entry name" value="WH-like_DNA-bd_sf"/>
</dbReference>
<evidence type="ECO:0000259" key="1">
    <source>
        <dbReference type="PROSITE" id="PS50931"/>
    </source>
</evidence>
<evidence type="ECO:0000313" key="2">
    <source>
        <dbReference type="EMBL" id="MCE7027575.1"/>
    </source>
</evidence>
<dbReference type="PANTHER" id="PTHR30427:SF1">
    <property type="entry name" value="TRANSCRIPTIONAL ACTIVATOR PROTEIN LYSR"/>
    <property type="match status" value="1"/>
</dbReference>
<dbReference type="Pfam" id="PF00126">
    <property type="entry name" value="HTH_1"/>
    <property type="match status" value="1"/>
</dbReference>
<organism evidence="2 3">
    <name type="scientific">Jiella avicenniae</name>
    <dbReference type="NCBI Taxonomy" id="2907202"/>
    <lineage>
        <taxon>Bacteria</taxon>
        <taxon>Pseudomonadati</taxon>
        <taxon>Pseudomonadota</taxon>
        <taxon>Alphaproteobacteria</taxon>
        <taxon>Hyphomicrobiales</taxon>
        <taxon>Aurantimonadaceae</taxon>
        <taxon>Jiella</taxon>
    </lineage>
</organism>
<dbReference type="RefSeq" id="WP_233718548.1">
    <property type="nucleotide sequence ID" value="NZ_JAJUWU010000004.1"/>
</dbReference>
<sequence>MKHIALDSRQLDAFAAVISIGSVTGAVRTPGRSQPVVPRQSRDLEATLGYSPFDRNGPRIAPSGRCSLIGRRSAIWPALMATMDERIDAVRAGSPRAIDRRGARSA</sequence>
<gene>
    <name evidence="2" type="ORF">LZD57_06200</name>
</gene>
<name>A0A9X1NZI9_9HYPH</name>
<dbReference type="InterPro" id="IPR000847">
    <property type="entry name" value="LysR_HTH_N"/>
</dbReference>
<dbReference type="GO" id="GO:0010628">
    <property type="term" value="P:positive regulation of gene expression"/>
    <property type="evidence" value="ECO:0007669"/>
    <property type="project" value="TreeGrafter"/>
</dbReference>
<dbReference type="PROSITE" id="PS50931">
    <property type="entry name" value="HTH_LYSR"/>
    <property type="match status" value="1"/>
</dbReference>
<dbReference type="AlphaFoldDB" id="A0A9X1NZI9"/>
<proteinExistence type="predicted"/>